<comment type="caution">
    <text evidence="1">The sequence shown here is derived from an EMBL/GenBank/DDBJ whole genome shotgun (WGS) entry which is preliminary data.</text>
</comment>
<sequence length="63" mass="7249">MDKIYIAKDGDRLDTIVYSHYGHLRFFEQVLALNPKLAATLKAGDKAFLPEIKEEAKEQAKLW</sequence>
<name>A0A1Y5MR39_9BACT</name>
<dbReference type="Proteomes" id="UP000195967">
    <property type="component" value="Unassembled WGS sequence"/>
</dbReference>
<accession>A0A1Y5MR39</accession>
<evidence type="ECO:0000313" key="1">
    <source>
        <dbReference type="EMBL" id="OUT11061.1"/>
    </source>
</evidence>
<dbReference type="EMBL" id="NDYO01000008">
    <property type="protein sequence ID" value="OUT11061.1"/>
    <property type="molecule type" value="Genomic_DNA"/>
</dbReference>
<gene>
    <name evidence="1" type="ORF">B9N62_06915</name>
</gene>
<proteinExistence type="predicted"/>
<dbReference type="RefSeq" id="WP_087584918.1">
    <property type="nucleotide sequence ID" value="NZ_CABMKR010000008.1"/>
</dbReference>
<protein>
    <submittedName>
        <fullName evidence="1">Phage tail protein</fullName>
    </submittedName>
</protein>
<reference evidence="1 2" key="1">
    <citation type="submission" date="2017-04" db="EMBL/GenBank/DDBJ databases">
        <title>Complete genome of Campylobacter concisus ATCC 33237T and draft genomes for an additional eight well characterized C. concisus strains.</title>
        <authorList>
            <person name="Cornelius A.J."/>
            <person name="Miller W.G."/>
            <person name="Lastovica A.J."/>
            <person name="On S.L."/>
            <person name="French N.P."/>
            <person name="Vandenberg O."/>
            <person name="Biggs P.J."/>
        </authorList>
    </citation>
    <scope>NUCLEOTIDE SEQUENCE [LARGE SCALE GENOMIC DNA]</scope>
    <source>
        <strain evidence="1 2">Lasto28.99</strain>
    </source>
</reference>
<dbReference type="InterPro" id="IPR008861">
    <property type="entry name" value="GpX-like"/>
</dbReference>
<organism evidence="1 2">
    <name type="scientific">Campylobacter concisus</name>
    <dbReference type="NCBI Taxonomy" id="199"/>
    <lineage>
        <taxon>Bacteria</taxon>
        <taxon>Pseudomonadati</taxon>
        <taxon>Campylobacterota</taxon>
        <taxon>Epsilonproteobacteria</taxon>
        <taxon>Campylobacterales</taxon>
        <taxon>Campylobacteraceae</taxon>
        <taxon>Campylobacter</taxon>
    </lineage>
</organism>
<dbReference type="Pfam" id="PF05489">
    <property type="entry name" value="Phage_tail_X"/>
    <property type="match status" value="1"/>
</dbReference>
<evidence type="ECO:0000313" key="2">
    <source>
        <dbReference type="Proteomes" id="UP000195967"/>
    </source>
</evidence>
<dbReference type="AlphaFoldDB" id="A0A1Y5MR39"/>